<sequence length="42" mass="5145">MKPSKIYLKNHKLISLQQKLPFYLLLYIYIYNGIYIKLKNKV</sequence>
<feature type="transmembrane region" description="Helical" evidence="1">
    <location>
        <begin position="20"/>
        <end position="38"/>
    </location>
</feature>
<keyword evidence="1" id="KW-0472">Membrane</keyword>
<evidence type="ECO:0000313" key="3">
    <source>
        <dbReference type="Proteomes" id="UP000610746"/>
    </source>
</evidence>
<accession>A0A8J8G9T4</accession>
<evidence type="ECO:0000256" key="1">
    <source>
        <dbReference type="SAM" id="Phobius"/>
    </source>
</evidence>
<dbReference type="AlphaFoldDB" id="A0A8J8G9T4"/>
<organism evidence="2 3">
    <name type="scientific">Frigoriflavimonas asaccharolytica</name>
    <dbReference type="NCBI Taxonomy" id="2735899"/>
    <lineage>
        <taxon>Bacteria</taxon>
        <taxon>Pseudomonadati</taxon>
        <taxon>Bacteroidota</taxon>
        <taxon>Flavobacteriia</taxon>
        <taxon>Flavobacteriales</taxon>
        <taxon>Weeksellaceae</taxon>
        <taxon>Frigoriflavimonas</taxon>
    </lineage>
</organism>
<keyword evidence="1" id="KW-1133">Transmembrane helix</keyword>
<proteinExistence type="predicted"/>
<protein>
    <submittedName>
        <fullName evidence="2">Uncharacterized protein</fullName>
    </submittedName>
</protein>
<dbReference type="EMBL" id="JABSNO010000034">
    <property type="protein sequence ID" value="NRS93956.1"/>
    <property type="molecule type" value="Genomic_DNA"/>
</dbReference>
<comment type="caution">
    <text evidence="2">The sequence shown here is derived from an EMBL/GenBank/DDBJ whole genome shotgun (WGS) entry which is preliminary data.</text>
</comment>
<keyword evidence="1" id="KW-0812">Transmembrane</keyword>
<reference evidence="2" key="1">
    <citation type="submission" date="2020-05" db="EMBL/GenBank/DDBJ databases">
        <title>Genomic Encyclopedia of Type Strains, Phase IV (KMG-V): Genome sequencing to study the core and pangenomes of soil and plant-associated prokaryotes.</title>
        <authorList>
            <person name="Whitman W."/>
        </authorList>
    </citation>
    <scope>NUCLEOTIDE SEQUENCE</scope>
    <source>
        <strain evidence="2">16F</strain>
    </source>
</reference>
<evidence type="ECO:0000313" key="2">
    <source>
        <dbReference type="EMBL" id="NRS93956.1"/>
    </source>
</evidence>
<name>A0A8J8G9T4_9FLAO</name>
<gene>
    <name evidence="2" type="ORF">HNQ03_003048</name>
</gene>
<keyword evidence="3" id="KW-1185">Reference proteome</keyword>
<dbReference type="Proteomes" id="UP000610746">
    <property type="component" value="Unassembled WGS sequence"/>
</dbReference>